<dbReference type="EMBL" id="CAEFZW010000001">
    <property type="protein sequence ID" value="CAB4252354.1"/>
    <property type="molecule type" value="Genomic_DNA"/>
</dbReference>
<dbReference type="RefSeq" id="XP_041404392.1">
    <property type="nucleotide sequence ID" value="XM_041548458.1"/>
</dbReference>
<dbReference type="PANTHER" id="PTHR28152:SF1">
    <property type="entry name" value="HYDROXYACYL-THIOESTER DEHYDRATASE TYPE 2, MITOCHONDRIAL"/>
    <property type="match status" value="1"/>
</dbReference>
<dbReference type="GO" id="GO:0019171">
    <property type="term" value="F:(3R)-hydroxyacyl-[acyl-carrier-protein] dehydratase activity"/>
    <property type="evidence" value="ECO:0007669"/>
    <property type="project" value="TreeGrafter"/>
</dbReference>
<dbReference type="OrthoDB" id="3257538at2759"/>
<accession>A0A8H2ZHQ4</accession>
<dbReference type="InterPro" id="IPR029069">
    <property type="entry name" value="HotDog_dom_sf"/>
</dbReference>
<reference evidence="1 2" key="1">
    <citation type="submission" date="2020-05" db="EMBL/GenBank/DDBJ databases">
        <authorList>
            <person name="Casaregola S."/>
            <person name="Devillers H."/>
            <person name="Grondin C."/>
        </authorList>
    </citation>
    <scope>NUCLEOTIDE SEQUENCE [LARGE SCALE GENOMIC DNA]</scope>
    <source>
        <strain evidence="1 2">CLIB 1767</strain>
    </source>
</reference>
<dbReference type="PANTHER" id="PTHR28152">
    <property type="entry name" value="HYDROXYACYL-THIOESTER DEHYDRATASE TYPE 2, MITOCHONDRIAL"/>
    <property type="match status" value="1"/>
</dbReference>
<protein>
    <submittedName>
        <fullName evidence="1">Similar to Saccharomyces cerevisiae YHR067W HTD2 Mitochondrial 3-hydroxyacyl-thioester dehydratase involved in fatty acid biosynthesis</fullName>
    </submittedName>
</protein>
<dbReference type="Gene3D" id="3.10.129.10">
    <property type="entry name" value="Hotdog Thioesterase"/>
    <property type="match status" value="1"/>
</dbReference>
<keyword evidence="2" id="KW-1185">Reference proteome</keyword>
<dbReference type="GeneID" id="64855479"/>
<evidence type="ECO:0000313" key="1">
    <source>
        <dbReference type="EMBL" id="CAB4252354.1"/>
    </source>
</evidence>
<sequence>MIISDYKALRWLTKDLTSLYHVKNFQNLVSDQLLFLHNKPPIGHLNINEHFLFFNRTNKNLSKDGYFKDISPEQLMPKYKDQAFKRRMWAKGSIIQYEPLKFNHEYTCLEHVKNVKSYRGDTFVSINRDIVDINRQVKLLTEIRTLIYTNSIPRPNNIIKHVNNTEADTVIGQFTFNEMDIIRYSQLTLNPHRIHWDKIHAVQHELYDDIIVQGPFSTQILTLFAESYIGQPIHSLNYRNLNYIYPGTTVDICLRINDTDETYQFYMRDSQKPEKVYLFLQVGSP</sequence>
<dbReference type="InterPro" id="IPR052741">
    <property type="entry name" value="Mitochondrial_HTD2"/>
</dbReference>
<gene>
    <name evidence="1" type="ORF">KABA2_01S11726</name>
</gene>
<dbReference type="AlphaFoldDB" id="A0A8H2ZHQ4"/>
<name>A0A8H2ZHQ4_9SACH</name>
<dbReference type="Proteomes" id="UP000644660">
    <property type="component" value="Unassembled WGS sequence"/>
</dbReference>
<proteinExistence type="predicted"/>
<comment type="caution">
    <text evidence="1">The sequence shown here is derived from an EMBL/GenBank/DDBJ whole genome shotgun (WGS) entry which is preliminary data.</text>
</comment>
<dbReference type="SUPFAM" id="SSF54637">
    <property type="entry name" value="Thioesterase/thiol ester dehydrase-isomerase"/>
    <property type="match status" value="1"/>
</dbReference>
<organism evidence="1 2">
    <name type="scientific">Maudiozyma barnettii</name>
    <dbReference type="NCBI Taxonomy" id="61262"/>
    <lineage>
        <taxon>Eukaryota</taxon>
        <taxon>Fungi</taxon>
        <taxon>Dikarya</taxon>
        <taxon>Ascomycota</taxon>
        <taxon>Saccharomycotina</taxon>
        <taxon>Saccharomycetes</taxon>
        <taxon>Saccharomycetales</taxon>
        <taxon>Saccharomycetaceae</taxon>
        <taxon>Maudiozyma</taxon>
    </lineage>
</organism>
<evidence type="ECO:0000313" key="2">
    <source>
        <dbReference type="Proteomes" id="UP000644660"/>
    </source>
</evidence>
<dbReference type="GO" id="GO:0005739">
    <property type="term" value="C:mitochondrion"/>
    <property type="evidence" value="ECO:0007669"/>
    <property type="project" value="TreeGrafter"/>
</dbReference>